<protein>
    <submittedName>
        <fullName evidence="2">Uncharacterized protein</fullName>
    </submittedName>
</protein>
<evidence type="ECO:0000313" key="2">
    <source>
        <dbReference type="EMBL" id="KAJ7737042.1"/>
    </source>
</evidence>
<sequence length="387" mass="42996">MPQVRGSYKHSRPPASGSVHGSRPSLALDNGHVSCSVPFYPNKRYRGILSHENHENKKYYFLQHPTHPAVFTHAEQGARLTRALDPQADVQSYRGLRAVSNAIYEFCLSNHNHDITNDQRQASLTEPLRPLAELLDWTSGANAGASGGNKRARAAAKKPSPVRVFASPSPQTYVELMDRIWFQRDKKPGYTYKEPVPYAYGFEPPLPRPPLRDADAPFPNVFVPIPGFIPDFTQQHVAVPASQKQVVVEVPTKAVPSPIVAEPCSIKNVDVVHHEQCSTTNVDKKWWYVLSNGCIFRDATQAEAETARDPAIKWIIVDSLEEAATWMLSEGLPKILFMASDRWGCLQPSSAESHLKKHPQVRMRIVGSMLEGYAWAKSLGGASDSSL</sequence>
<dbReference type="AlphaFoldDB" id="A0AAD7I7U4"/>
<comment type="caution">
    <text evidence="2">The sequence shown here is derived from an EMBL/GenBank/DDBJ whole genome shotgun (WGS) entry which is preliminary data.</text>
</comment>
<evidence type="ECO:0000313" key="3">
    <source>
        <dbReference type="Proteomes" id="UP001215598"/>
    </source>
</evidence>
<keyword evidence="3" id="KW-1185">Reference proteome</keyword>
<reference evidence="2" key="1">
    <citation type="submission" date="2023-03" db="EMBL/GenBank/DDBJ databases">
        <title>Massive genome expansion in bonnet fungi (Mycena s.s.) driven by repeated elements and novel gene families across ecological guilds.</title>
        <authorList>
            <consortium name="Lawrence Berkeley National Laboratory"/>
            <person name="Harder C.B."/>
            <person name="Miyauchi S."/>
            <person name="Viragh M."/>
            <person name="Kuo A."/>
            <person name="Thoen E."/>
            <person name="Andreopoulos B."/>
            <person name="Lu D."/>
            <person name="Skrede I."/>
            <person name="Drula E."/>
            <person name="Henrissat B."/>
            <person name="Morin E."/>
            <person name="Kohler A."/>
            <person name="Barry K."/>
            <person name="LaButti K."/>
            <person name="Morin E."/>
            <person name="Salamov A."/>
            <person name="Lipzen A."/>
            <person name="Mereny Z."/>
            <person name="Hegedus B."/>
            <person name="Baldrian P."/>
            <person name="Stursova M."/>
            <person name="Weitz H."/>
            <person name="Taylor A."/>
            <person name="Grigoriev I.V."/>
            <person name="Nagy L.G."/>
            <person name="Martin F."/>
            <person name="Kauserud H."/>
        </authorList>
    </citation>
    <scope>NUCLEOTIDE SEQUENCE</scope>
    <source>
        <strain evidence="2">CBHHK182m</strain>
    </source>
</reference>
<proteinExistence type="predicted"/>
<evidence type="ECO:0000256" key="1">
    <source>
        <dbReference type="SAM" id="MobiDB-lite"/>
    </source>
</evidence>
<gene>
    <name evidence="2" type="ORF">B0H16DRAFT_1730461</name>
</gene>
<dbReference type="Proteomes" id="UP001215598">
    <property type="component" value="Unassembled WGS sequence"/>
</dbReference>
<accession>A0AAD7I7U4</accession>
<organism evidence="2 3">
    <name type="scientific">Mycena metata</name>
    <dbReference type="NCBI Taxonomy" id="1033252"/>
    <lineage>
        <taxon>Eukaryota</taxon>
        <taxon>Fungi</taxon>
        <taxon>Dikarya</taxon>
        <taxon>Basidiomycota</taxon>
        <taxon>Agaricomycotina</taxon>
        <taxon>Agaricomycetes</taxon>
        <taxon>Agaricomycetidae</taxon>
        <taxon>Agaricales</taxon>
        <taxon>Marasmiineae</taxon>
        <taxon>Mycenaceae</taxon>
        <taxon>Mycena</taxon>
    </lineage>
</organism>
<feature type="region of interest" description="Disordered" evidence="1">
    <location>
        <begin position="1"/>
        <end position="25"/>
    </location>
</feature>
<name>A0AAD7I7U4_9AGAR</name>
<feature type="region of interest" description="Disordered" evidence="1">
    <location>
        <begin position="142"/>
        <end position="162"/>
    </location>
</feature>
<dbReference type="EMBL" id="JARKIB010000118">
    <property type="protein sequence ID" value="KAJ7737042.1"/>
    <property type="molecule type" value="Genomic_DNA"/>
</dbReference>